<evidence type="ECO:0000313" key="1">
    <source>
        <dbReference type="EMBL" id="QEH36506.1"/>
    </source>
</evidence>
<dbReference type="RefSeq" id="WP_148596183.1">
    <property type="nucleotide sequence ID" value="NZ_CP042997.1"/>
</dbReference>
<reference evidence="1 2" key="1">
    <citation type="submission" date="2019-08" db="EMBL/GenBank/DDBJ databases">
        <title>Deep-cultivation of Planctomycetes and their phenomic and genomic characterization uncovers novel biology.</title>
        <authorList>
            <person name="Wiegand S."/>
            <person name="Jogler M."/>
            <person name="Boedeker C."/>
            <person name="Pinto D."/>
            <person name="Vollmers J."/>
            <person name="Rivas-Marin E."/>
            <person name="Kohn T."/>
            <person name="Peeters S.H."/>
            <person name="Heuer A."/>
            <person name="Rast P."/>
            <person name="Oberbeckmann S."/>
            <person name="Bunk B."/>
            <person name="Jeske O."/>
            <person name="Meyerdierks A."/>
            <person name="Storesund J.E."/>
            <person name="Kallscheuer N."/>
            <person name="Luecker S."/>
            <person name="Lage O.M."/>
            <person name="Pohl T."/>
            <person name="Merkel B.J."/>
            <person name="Hornburger P."/>
            <person name="Mueller R.-W."/>
            <person name="Bruemmer F."/>
            <person name="Labrenz M."/>
            <person name="Spormann A.M."/>
            <person name="Op den Camp H."/>
            <person name="Overmann J."/>
            <person name="Amann R."/>
            <person name="Jetten M.S.M."/>
            <person name="Mascher T."/>
            <person name="Medema M.H."/>
            <person name="Devos D.P."/>
            <person name="Kaster A.-K."/>
            <person name="Ovreas L."/>
            <person name="Rohde M."/>
            <person name="Galperin M.Y."/>
            <person name="Jogler C."/>
        </authorList>
    </citation>
    <scope>NUCLEOTIDE SEQUENCE [LARGE SCALE GENOMIC DNA]</scope>
    <source>
        <strain evidence="1 2">OJF2</strain>
    </source>
</reference>
<organism evidence="1 2">
    <name type="scientific">Aquisphaera giovannonii</name>
    <dbReference type="NCBI Taxonomy" id="406548"/>
    <lineage>
        <taxon>Bacteria</taxon>
        <taxon>Pseudomonadati</taxon>
        <taxon>Planctomycetota</taxon>
        <taxon>Planctomycetia</taxon>
        <taxon>Isosphaerales</taxon>
        <taxon>Isosphaeraceae</taxon>
        <taxon>Aquisphaera</taxon>
    </lineage>
</organism>
<keyword evidence="2" id="KW-1185">Reference proteome</keyword>
<dbReference type="Gene3D" id="3.40.50.11780">
    <property type="match status" value="1"/>
</dbReference>
<evidence type="ECO:0000313" key="2">
    <source>
        <dbReference type="Proteomes" id="UP000324233"/>
    </source>
</evidence>
<dbReference type="OrthoDB" id="8576398at2"/>
<dbReference type="EMBL" id="CP042997">
    <property type="protein sequence ID" value="QEH36506.1"/>
    <property type="molecule type" value="Genomic_DNA"/>
</dbReference>
<dbReference type="AlphaFoldDB" id="A0A5B9W765"/>
<dbReference type="Proteomes" id="UP000324233">
    <property type="component" value="Chromosome"/>
</dbReference>
<sequence length="510" mass="52842">MPITQQGSINTTALQVPNLYVQIVAPQPALNGVPTNILGVVGTANWGPVNSPSIVSGPNDCAQQFGPMQARKYDLGTAVYTASLQGASNFRAVRVTDGTDTAASVTLGTGIGITFTAKYTGSLGNSLTVTVGTGTNSTGGAPTYKLTVNLPGQLSEVFDNIGGTGNALYANMAAAINSGQSGLRGPSQLIVATLGSGTTAPTNPSTVSLSGGTDGVSSISSATLIGQDTNPRKGMYALRGTGASVVMLADADDSTQWTLQNAYGLAEGAYMVTTSPVGDTISNFASTLSGAGIDSYALKAVFGDWCYITDTVNGGITRLVSPQGFVAGKLAALSPEQSSLNKPLSGIIATQKTYARQQYSDAELQAIAAARGEVIANPSPGGSYFSPRLGINSSSNVAVNGDNYPRMTNYIAATLNAGMGIFVGQVQSPTVQQSAKATLDNFLQNMFQQRMIQDWKVILDASNNPQNRVALGYMQADVKVVYLSIIRYFLINLEGGQTTVIVRNSSPNFQ</sequence>
<name>A0A5B9W765_9BACT</name>
<protein>
    <submittedName>
        <fullName evidence="1">Phage tail sheath protein</fullName>
    </submittedName>
</protein>
<dbReference type="KEGG" id="agv:OJF2_50900"/>
<gene>
    <name evidence="1" type="ORF">OJF2_50900</name>
</gene>
<accession>A0A5B9W765</accession>
<proteinExistence type="predicted"/>